<gene>
    <name evidence="2" type="ORF">GQ43DRAFT_478879</name>
</gene>
<keyword evidence="1" id="KW-0732">Signal</keyword>
<evidence type="ECO:0000256" key="1">
    <source>
        <dbReference type="SAM" id="SignalP"/>
    </source>
</evidence>
<organism evidence="2 3">
    <name type="scientific">Delitschia confertaspora ATCC 74209</name>
    <dbReference type="NCBI Taxonomy" id="1513339"/>
    <lineage>
        <taxon>Eukaryota</taxon>
        <taxon>Fungi</taxon>
        <taxon>Dikarya</taxon>
        <taxon>Ascomycota</taxon>
        <taxon>Pezizomycotina</taxon>
        <taxon>Dothideomycetes</taxon>
        <taxon>Pleosporomycetidae</taxon>
        <taxon>Pleosporales</taxon>
        <taxon>Delitschiaceae</taxon>
        <taxon>Delitschia</taxon>
    </lineage>
</organism>
<evidence type="ECO:0000313" key="3">
    <source>
        <dbReference type="Proteomes" id="UP000799536"/>
    </source>
</evidence>
<dbReference type="EMBL" id="ML993897">
    <property type="protein sequence ID" value="KAF2203653.1"/>
    <property type="molecule type" value="Genomic_DNA"/>
</dbReference>
<evidence type="ECO:0000313" key="2">
    <source>
        <dbReference type="EMBL" id="KAF2203653.1"/>
    </source>
</evidence>
<feature type="chain" id="PRO_5040364879" evidence="1">
    <location>
        <begin position="20"/>
        <end position="101"/>
    </location>
</feature>
<protein>
    <submittedName>
        <fullName evidence="2">Uncharacterized protein</fullName>
    </submittedName>
</protein>
<sequence length="101" mass="11119">MHASKLLLTLFALVASSAAACTCQKVSNPGLYCGYCEEVKTGWVSDHAYECAKSGTCKDYGKSSRCADDNAYYCDGRDSWKREEEKVSETVQDVKVGKERS</sequence>
<dbReference type="AlphaFoldDB" id="A0A9P4JW56"/>
<feature type="signal peptide" evidence="1">
    <location>
        <begin position="1"/>
        <end position="19"/>
    </location>
</feature>
<name>A0A9P4JW56_9PLEO</name>
<proteinExistence type="predicted"/>
<keyword evidence="3" id="KW-1185">Reference proteome</keyword>
<dbReference type="PROSITE" id="PS51257">
    <property type="entry name" value="PROKAR_LIPOPROTEIN"/>
    <property type="match status" value="1"/>
</dbReference>
<dbReference type="OrthoDB" id="5394791at2759"/>
<reference evidence="2" key="1">
    <citation type="journal article" date="2020" name="Stud. Mycol.">
        <title>101 Dothideomycetes genomes: a test case for predicting lifestyles and emergence of pathogens.</title>
        <authorList>
            <person name="Haridas S."/>
            <person name="Albert R."/>
            <person name="Binder M."/>
            <person name="Bloem J."/>
            <person name="Labutti K."/>
            <person name="Salamov A."/>
            <person name="Andreopoulos B."/>
            <person name="Baker S."/>
            <person name="Barry K."/>
            <person name="Bills G."/>
            <person name="Bluhm B."/>
            <person name="Cannon C."/>
            <person name="Castanera R."/>
            <person name="Culley D."/>
            <person name="Daum C."/>
            <person name="Ezra D."/>
            <person name="Gonzalez J."/>
            <person name="Henrissat B."/>
            <person name="Kuo A."/>
            <person name="Liang C."/>
            <person name="Lipzen A."/>
            <person name="Lutzoni F."/>
            <person name="Magnuson J."/>
            <person name="Mondo S."/>
            <person name="Nolan M."/>
            <person name="Ohm R."/>
            <person name="Pangilinan J."/>
            <person name="Park H.-J."/>
            <person name="Ramirez L."/>
            <person name="Alfaro M."/>
            <person name="Sun H."/>
            <person name="Tritt A."/>
            <person name="Yoshinaga Y."/>
            <person name="Zwiers L.-H."/>
            <person name="Turgeon B."/>
            <person name="Goodwin S."/>
            <person name="Spatafora J."/>
            <person name="Crous P."/>
            <person name="Grigoriev I."/>
        </authorList>
    </citation>
    <scope>NUCLEOTIDE SEQUENCE</scope>
    <source>
        <strain evidence="2">ATCC 74209</strain>
    </source>
</reference>
<accession>A0A9P4JW56</accession>
<dbReference type="Proteomes" id="UP000799536">
    <property type="component" value="Unassembled WGS sequence"/>
</dbReference>
<comment type="caution">
    <text evidence="2">The sequence shown here is derived from an EMBL/GenBank/DDBJ whole genome shotgun (WGS) entry which is preliminary data.</text>
</comment>